<accession>A0ABS3HVA2</accession>
<gene>
    <name evidence="5" type="ORF">DOK76_09415</name>
</gene>
<feature type="region of interest" description="Disordered" evidence="2">
    <location>
        <begin position="406"/>
        <end position="470"/>
    </location>
</feature>
<dbReference type="Pfam" id="PF25888">
    <property type="entry name" value="WHD_DnaB"/>
    <property type="match status" value="1"/>
</dbReference>
<dbReference type="RefSeq" id="WP_206967126.1">
    <property type="nucleotide sequence ID" value="NZ_JAFLVX010000023.1"/>
</dbReference>
<evidence type="ECO:0000313" key="6">
    <source>
        <dbReference type="Proteomes" id="UP000664857"/>
    </source>
</evidence>
<reference evidence="5 6" key="1">
    <citation type="submission" date="2021-03" db="EMBL/GenBank/DDBJ databases">
        <title>Enterococcal diversity collection.</title>
        <authorList>
            <person name="Gilmore M.S."/>
            <person name="Schwartzman J."/>
            <person name="Van Tyne D."/>
            <person name="Martin M."/>
            <person name="Earl A.M."/>
            <person name="Manson A.L."/>
            <person name="Straub T."/>
            <person name="Salamzade R."/>
            <person name="Saavedra J."/>
            <person name="Lebreton F."/>
            <person name="Prichula J."/>
            <person name="Schaufler K."/>
            <person name="Gaca A."/>
            <person name="Sgardioli B."/>
            <person name="Wagenaar J."/>
            <person name="Strong T."/>
        </authorList>
    </citation>
    <scope>NUCLEOTIDE SEQUENCE [LARGE SCALE GENOMIC DNA]</scope>
    <source>
        <strain evidence="5 6">DIV0080</strain>
    </source>
</reference>
<comment type="similarity">
    <text evidence="1">Belongs to the DnaB/DnaD family.</text>
</comment>
<evidence type="ECO:0000256" key="1">
    <source>
        <dbReference type="ARBA" id="ARBA00093462"/>
    </source>
</evidence>
<comment type="caution">
    <text evidence="5">The sequence shown here is derived from an EMBL/GenBank/DDBJ whole genome shotgun (WGS) entry which is preliminary data.</text>
</comment>
<evidence type="ECO:0000259" key="3">
    <source>
        <dbReference type="Pfam" id="PF07261"/>
    </source>
</evidence>
<dbReference type="Proteomes" id="UP000664857">
    <property type="component" value="Unassembled WGS sequence"/>
</dbReference>
<protein>
    <submittedName>
        <fullName evidence="5">DnaD domain protein</fullName>
    </submittedName>
</protein>
<dbReference type="InterPro" id="IPR058660">
    <property type="entry name" value="WHD_DnaB"/>
</dbReference>
<sequence>MSEAWEKLKPKDKFSVIKTQHVSEADYVVLNMLYQPIVGTNSIGLLNLLLIEEKINAKSVLQPHSVLLNQLDMGIPEFFASREKLEAVGLLKTFVKKLDNEHHMIYELQPIMSPSKFLHDDILSLLLIEKLGFEKVEELGSFFDYKRQGMEDYVEVTKSFVDVFHFDSSRLMSKEKELGTLKEIVSVPKEEVAIKTITNSFDWSFFMSLVESLHIDDNQIQKELKRSIELFHQLYGINELEMFDYIKQSVDYVTNRVMEKEFKQLIYKGYHSRKKQELTTQNDSSSEQPMLTLTERNQLRQNTLKLTGFTDDEIHVILACDETPPLIFLKAIKHQKGGFVSNNERFTIENLKAQSSLPDSVINMLIHYSLVAQDNSSINQNMMMSIANDWAQKKIYSPEEALTQVKKLQESRNQPKKKKTSYKETQRKESLPDWAKEDVVRKETPLSQEEEAFFQEQLRQLTNKSKEGDE</sequence>
<feature type="domain" description="DnaB/C C-terminal" evidence="3">
    <location>
        <begin position="330"/>
        <end position="402"/>
    </location>
</feature>
<dbReference type="InterPro" id="IPR006343">
    <property type="entry name" value="DnaB/C_C"/>
</dbReference>
<dbReference type="Pfam" id="PF07261">
    <property type="entry name" value="DnaB_2"/>
    <property type="match status" value="1"/>
</dbReference>
<keyword evidence="6" id="KW-1185">Reference proteome</keyword>
<organism evidence="5 6">
    <name type="scientific">Candidatus Vagococcus giribetii</name>
    <dbReference type="NCBI Taxonomy" id="2230876"/>
    <lineage>
        <taxon>Bacteria</taxon>
        <taxon>Bacillati</taxon>
        <taxon>Bacillota</taxon>
        <taxon>Bacilli</taxon>
        <taxon>Lactobacillales</taxon>
        <taxon>Enterococcaceae</taxon>
        <taxon>Vagococcus</taxon>
    </lineage>
</organism>
<feature type="compositionally biased region" description="Basic and acidic residues" evidence="2">
    <location>
        <begin position="421"/>
        <end position="444"/>
    </location>
</feature>
<feature type="domain" description="Replicative helicase loading/DNA remodeling protein DnaB N-terminal winged helix" evidence="4">
    <location>
        <begin position="9"/>
        <end position="250"/>
    </location>
</feature>
<evidence type="ECO:0000313" key="5">
    <source>
        <dbReference type="EMBL" id="MBO0477290.1"/>
    </source>
</evidence>
<evidence type="ECO:0000259" key="4">
    <source>
        <dbReference type="Pfam" id="PF25888"/>
    </source>
</evidence>
<evidence type="ECO:0000256" key="2">
    <source>
        <dbReference type="SAM" id="MobiDB-lite"/>
    </source>
</evidence>
<proteinExistence type="inferred from homology"/>
<name>A0ABS3HVA2_9ENTE</name>
<dbReference type="EMBL" id="JAFLVX010000023">
    <property type="protein sequence ID" value="MBO0477290.1"/>
    <property type="molecule type" value="Genomic_DNA"/>
</dbReference>